<protein>
    <recommendedName>
        <fullName evidence="4">EpsG family protein</fullName>
    </recommendedName>
</protein>
<feature type="transmembrane region" description="Helical" evidence="1">
    <location>
        <begin position="155"/>
        <end position="179"/>
    </location>
</feature>
<dbReference type="Pfam" id="PF14897">
    <property type="entry name" value="EpsG"/>
    <property type="match status" value="1"/>
</dbReference>
<dbReference type="EMBL" id="QNUE01000013">
    <property type="protein sequence ID" value="REC65570.1"/>
    <property type="molecule type" value="Genomic_DNA"/>
</dbReference>
<reference evidence="2 3" key="1">
    <citation type="journal article" date="2007" name="Int. J. Syst. Evol. Microbiol.">
        <title>Chryseobacterium flavum sp. nov., isolated from polluted soil.</title>
        <authorList>
            <person name="Zhou Y."/>
            <person name="Dong J."/>
            <person name="Wang X."/>
            <person name="Huang X."/>
            <person name="Zhang K.Y."/>
            <person name="Zhang Y.Q."/>
            <person name="Guo Y.F."/>
            <person name="Lai R."/>
            <person name="Li W.J."/>
        </authorList>
    </citation>
    <scope>NUCLEOTIDE SEQUENCE [LARGE SCALE GENOMIC DNA]</scope>
    <source>
        <strain evidence="2 3">KCTC 12877</strain>
    </source>
</reference>
<dbReference type="Proteomes" id="UP000256769">
    <property type="component" value="Unassembled WGS sequence"/>
</dbReference>
<feature type="transmembrane region" description="Helical" evidence="1">
    <location>
        <begin position="289"/>
        <end position="307"/>
    </location>
</feature>
<dbReference type="AlphaFoldDB" id="A0A3D9CIS7"/>
<keyword evidence="3" id="KW-1185">Reference proteome</keyword>
<evidence type="ECO:0000313" key="2">
    <source>
        <dbReference type="EMBL" id="REC65570.1"/>
    </source>
</evidence>
<evidence type="ECO:0008006" key="4">
    <source>
        <dbReference type="Google" id="ProtNLM"/>
    </source>
</evidence>
<feature type="transmembrane region" description="Helical" evidence="1">
    <location>
        <begin position="314"/>
        <end position="333"/>
    </location>
</feature>
<feature type="transmembrane region" description="Helical" evidence="1">
    <location>
        <begin position="85"/>
        <end position="104"/>
    </location>
</feature>
<keyword evidence="1" id="KW-0812">Transmembrane</keyword>
<dbReference type="RefSeq" id="WP_115962086.1">
    <property type="nucleotide sequence ID" value="NZ_CBCRVL010000012.1"/>
</dbReference>
<keyword evidence="1" id="KW-0472">Membrane</keyword>
<comment type="caution">
    <text evidence="2">The sequence shown here is derived from an EMBL/GenBank/DDBJ whole genome shotgun (WGS) entry which is preliminary data.</text>
</comment>
<accession>A0A3D9CIS7</accession>
<evidence type="ECO:0000313" key="3">
    <source>
        <dbReference type="Proteomes" id="UP000256769"/>
    </source>
</evidence>
<feature type="transmembrane region" description="Helical" evidence="1">
    <location>
        <begin position="186"/>
        <end position="205"/>
    </location>
</feature>
<dbReference type="OrthoDB" id="6154241at2"/>
<feature type="transmembrane region" description="Helical" evidence="1">
    <location>
        <begin position="265"/>
        <end position="283"/>
    </location>
</feature>
<organism evidence="2 3">
    <name type="scientific">Chryseobacterium flavum</name>
    <dbReference type="NCBI Taxonomy" id="415851"/>
    <lineage>
        <taxon>Bacteria</taxon>
        <taxon>Pseudomonadati</taxon>
        <taxon>Bacteroidota</taxon>
        <taxon>Flavobacteriia</taxon>
        <taxon>Flavobacteriales</taxon>
        <taxon>Weeksellaceae</taxon>
        <taxon>Chryseobacterium group</taxon>
        <taxon>Chryseobacterium</taxon>
    </lineage>
</organism>
<feature type="transmembrane region" description="Helical" evidence="1">
    <location>
        <begin position="116"/>
        <end position="143"/>
    </location>
</feature>
<dbReference type="InterPro" id="IPR049458">
    <property type="entry name" value="EpsG-like"/>
</dbReference>
<keyword evidence="1" id="KW-1133">Transmembrane helix</keyword>
<feature type="transmembrane region" description="Helical" evidence="1">
    <location>
        <begin position="7"/>
        <end position="35"/>
    </location>
</feature>
<name>A0A3D9CIS7_9FLAO</name>
<evidence type="ECO:0000256" key="1">
    <source>
        <dbReference type="SAM" id="Phobius"/>
    </source>
</evidence>
<feature type="transmembrane region" description="Helical" evidence="1">
    <location>
        <begin position="235"/>
        <end position="253"/>
    </location>
</feature>
<proteinExistence type="predicted"/>
<gene>
    <name evidence="2" type="ORF">DRF59_15435</name>
</gene>
<sequence length="344" mass="40963">MEVYILIILIILFFLGLKVKNTVIVVLFLIIIATLRDYTVGVDTNNYLINYKYEIELYRIPQLIKKIEIGWLYLNAFVKEYFQEFRVILFVSSILTLLPLNYVFRKETKSPLLTFLFYILLFYYFFSFSIVRQAIAVSFFVLAIHFLVKGKQLNFYLYIGIGALFHYSIIALIPITFILKRTNLSYFWYSAILIITFFIGFSGVLDLAKSYLALLPFEKYANYEDYNADVAFNRIANYIFIVPKILLFIYIFYYTKKYNLYNNLIQMKLFWMGIIVLNLFLAVPQVSRFTYYLTIFEVIIMSTMIFNIPKKKKLEVLIVCFSYCLVYFVYYSITNRFGVIPYKI</sequence>